<dbReference type="RefSeq" id="WP_073277388.1">
    <property type="nucleotide sequence ID" value="NZ_FRAC01000015.1"/>
</dbReference>
<evidence type="ECO:0000313" key="1">
    <source>
        <dbReference type="EMBL" id="SHK66837.1"/>
    </source>
</evidence>
<proteinExistence type="predicted"/>
<dbReference type="Pfam" id="PF00756">
    <property type="entry name" value="Esterase"/>
    <property type="match status" value="1"/>
</dbReference>
<keyword evidence="2" id="KW-1185">Reference proteome</keyword>
<dbReference type="AlphaFoldDB" id="A0A1M6UCD4"/>
<reference evidence="1 2" key="1">
    <citation type="submission" date="2016-11" db="EMBL/GenBank/DDBJ databases">
        <authorList>
            <person name="Jaros S."/>
            <person name="Januszkiewicz K."/>
            <person name="Wedrychowicz H."/>
        </authorList>
    </citation>
    <scope>NUCLEOTIDE SEQUENCE [LARGE SCALE GENOMIC DNA]</scope>
    <source>
        <strain evidence="1 2">DSM 15929</strain>
    </source>
</reference>
<gene>
    <name evidence="1" type="ORF">SAMN02745136_03026</name>
</gene>
<accession>A0A1M6UCD4</accession>
<dbReference type="PANTHER" id="PTHR48098:SF1">
    <property type="entry name" value="DIACYLGLYCEROL ACYLTRANSFERASE_MYCOLYLTRANSFERASE AG85A"/>
    <property type="match status" value="1"/>
</dbReference>
<dbReference type="GO" id="GO:0016747">
    <property type="term" value="F:acyltransferase activity, transferring groups other than amino-acyl groups"/>
    <property type="evidence" value="ECO:0007669"/>
    <property type="project" value="TreeGrafter"/>
</dbReference>
<dbReference type="GO" id="GO:0016787">
    <property type="term" value="F:hydrolase activity"/>
    <property type="evidence" value="ECO:0007669"/>
    <property type="project" value="UniProtKB-KW"/>
</dbReference>
<dbReference type="InterPro" id="IPR000801">
    <property type="entry name" value="Esterase-like"/>
</dbReference>
<name>A0A1M6UCD4_9FIRM</name>
<dbReference type="OrthoDB" id="9803578at2"/>
<dbReference type="SUPFAM" id="SSF53474">
    <property type="entry name" value="alpha/beta-Hydrolases"/>
    <property type="match status" value="1"/>
</dbReference>
<dbReference type="EMBL" id="FRAC01000015">
    <property type="protein sequence ID" value="SHK66837.1"/>
    <property type="molecule type" value="Genomic_DNA"/>
</dbReference>
<keyword evidence="1" id="KW-0378">Hydrolase</keyword>
<protein>
    <submittedName>
        <fullName evidence="1">S-formylglutathione hydrolase FrmB</fullName>
    </submittedName>
</protein>
<dbReference type="InterPro" id="IPR029058">
    <property type="entry name" value="AB_hydrolase_fold"/>
</dbReference>
<evidence type="ECO:0000313" key="2">
    <source>
        <dbReference type="Proteomes" id="UP000184386"/>
    </source>
</evidence>
<dbReference type="STRING" id="1121322.SAMN02745136_03026"/>
<dbReference type="InterPro" id="IPR050583">
    <property type="entry name" value="Mycobacterial_A85_antigen"/>
</dbReference>
<dbReference type="PANTHER" id="PTHR48098">
    <property type="entry name" value="ENTEROCHELIN ESTERASE-RELATED"/>
    <property type="match status" value="1"/>
</dbReference>
<dbReference type="Gene3D" id="3.40.50.1820">
    <property type="entry name" value="alpha/beta hydrolase"/>
    <property type="match status" value="1"/>
</dbReference>
<sequence>MAKFNCNFISYTLTRAVDITVVIPSVTIPEAMAAGPGVLDAVSETDVNGDMEGMSAGISFPSHRKENKYPVLYLLHGMGNNHATWTGYTNIEMFAEERNIAVVMISAENKSYVNHKSGDRFYDFLETELPEFIGGMFPVSDRPEDTYIAGLSMGGFGTLVHGLKYPEKYAAIGAFSSAIFLEPSRLAGGLKEAVNPDYDPKTLALRLEKEGKKGIHIFIACGENDFLYDANKEFQQMLKEQGQEVTWVSTPGFGHEWRFWNMIVEQFLDWLPRSDAYKSVGKRQI</sequence>
<organism evidence="1 2">
    <name type="scientific">Anaerocolumna jejuensis DSM 15929</name>
    <dbReference type="NCBI Taxonomy" id="1121322"/>
    <lineage>
        <taxon>Bacteria</taxon>
        <taxon>Bacillati</taxon>
        <taxon>Bacillota</taxon>
        <taxon>Clostridia</taxon>
        <taxon>Lachnospirales</taxon>
        <taxon>Lachnospiraceae</taxon>
        <taxon>Anaerocolumna</taxon>
    </lineage>
</organism>
<dbReference type="Proteomes" id="UP000184386">
    <property type="component" value="Unassembled WGS sequence"/>
</dbReference>